<comment type="caution">
    <text evidence="1">The sequence shown here is derived from an EMBL/GenBank/DDBJ whole genome shotgun (WGS) entry which is preliminary data.</text>
</comment>
<protein>
    <submittedName>
        <fullName evidence="1">Uncharacterized protein</fullName>
    </submittedName>
</protein>
<dbReference type="EMBL" id="CAJJDN010000122">
    <property type="protein sequence ID" value="CAD8119669.1"/>
    <property type="molecule type" value="Genomic_DNA"/>
</dbReference>
<dbReference type="Proteomes" id="UP000692954">
    <property type="component" value="Unassembled WGS sequence"/>
</dbReference>
<reference evidence="1" key="1">
    <citation type="submission" date="2021-01" db="EMBL/GenBank/DDBJ databases">
        <authorList>
            <consortium name="Genoscope - CEA"/>
            <person name="William W."/>
        </authorList>
    </citation>
    <scope>NUCLEOTIDE SEQUENCE</scope>
</reference>
<organism evidence="1 2">
    <name type="scientific">Paramecium sonneborni</name>
    <dbReference type="NCBI Taxonomy" id="65129"/>
    <lineage>
        <taxon>Eukaryota</taxon>
        <taxon>Sar</taxon>
        <taxon>Alveolata</taxon>
        <taxon>Ciliophora</taxon>
        <taxon>Intramacronucleata</taxon>
        <taxon>Oligohymenophorea</taxon>
        <taxon>Peniculida</taxon>
        <taxon>Parameciidae</taxon>
        <taxon>Paramecium</taxon>
    </lineage>
</organism>
<evidence type="ECO:0000313" key="1">
    <source>
        <dbReference type="EMBL" id="CAD8119669.1"/>
    </source>
</evidence>
<proteinExistence type="predicted"/>
<sequence>MNCINGLFGATANRLNQIQGTPFNTSQYKQQYNLTAISSNFGFFQYLCLQNTMTQICLNNITYNNSKKRGIQYNRLNLLICHTKSQIKHRETYHCRVSIKLCYKAHNKLIINQNINTFKQIIYLQNQRRFCRNFLNMIRQKLDNELFQKQQTRIQERDQRQEEKTCYINF</sequence>
<accession>A0A8S1QVT5</accession>
<keyword evidence="2" id="KW-1185">Reference proteome</keyword>
<name>A0A8S1QVT5_9CILI</name>
<gene>
    <name evidence="1" type="ORF">PSON_ATCC_30995.1.T1220083</name>
</gene>
<dbReference type="AlphaFoldDB" id="A0A8S1QVT5"/>
<evidence type="ECO:0000313" key="2">
    <source>
        <dbReference type="Proteomes" id="UP000692954"/>
    </source>
</evidence>